<reference evidence="2" key="1">
    <citation type="submission" date="2023-06" db="EMBL/GenBank/DDBJ databases">
        <title>Gycomyces niveus sp.nov., a novel actinomycete isolated from soil in Shouguang.</title>
        <authorList>
            <person name="Yang X."/>
            <person name="Zhao J."/>
        </authorList>
    </citation>
    <scope>NUCLEOTIDE SEQUENCE</scope>
    <source>
        <strain evidence="2">NEAU C2</strain>
    </source>
</reference>
<feature type="signal peptide" evidence="1">
    <location>
        <begin position="1"/>
        <end position="30"/>
    </location>
</feature>
<comment type="caution">
    <text evidence="2">The sequence shown here is derived from an EMBL/GenBank/DDBJ whole genome shotgun (WGS) entry which is preliminary data.</text>
</comment>
<feature type="chain" id="PRO_5047217395" evidence="1">
    <location>
        <begin position="31"/>
        <end position="399"/>
    </location>
</feature>
<organism evidence="2 3">
    <name type="scientific">Glycomyces tritici</name>
    <dbReference type="NCBI Taxonomy" id="2665176"/>
    <lineage>
        <taxon>Bacteria</taxon>
        <taxon>Bacillati</taxon>
        <taxon>Actinomycetota</taxon>
        <taxon>Actinomycetes</taxon>
        <taxon>Glycomycetales</taxon>
        <taxon>Glycomycetaceae</taxon>
        <taxon>Glycomyces</taxon>
    </lineage>
</organism>
<sequence>MQFTLSRRILAALAAPLLLLASPAVGTARADDPEDGYQTPEEGLRDDLARTAAAHGWTLAQAEAQYRVTEVIDDIASQIAPERLDVFVGTALSERPGGTPTLYIKGEADEFVRSVVEASGLDVTIADRQPFSYLELQDRNDRLNRELIGLGYADLSSGADITNGTITVDLAAQPGLPSDPEAIRERLSEEFRRGVALTVVDSLGNTAQYAYGGMAAYKDGALWCTIGWTVVDPQGTTGVSSAGHCTGLDQAGKPGYGFAKLELEAEHRGFYGDVEWHTTSTIDVARFYAAPYVKRDTLSVEPWWEFTVGETICVFGRATNERDCSLDVEDVLWSCTLQGYLTEGLVRMDGVNTDSGDSGAGWSWNNQAYGSHVGLCYGKSVFTRADLLPQALDVSVMLK</sequence>
<keyword evidence="3" id="KW-1185">Reference proteome</keyword>
<dbReference type="EMBL" id="JAUEMJ010000002">
    <property type="protein sequence ID" value="MDN3239699.1"/>
    <property type="molecule type" value="Genomic_DNA"/>
</dbReference>
<name>A0ABT7YM50_9ACTN</name>
<dbReference type="RefSeq" id="WP_289956639.1">
    <property type="nucleotide sequence ID" value="NZ_JAUEMJ010000002.1"/>
</dbReference>
<dbReference type="SUPFAM" id="SSF50494">
    <property type="entry name" value="Trypsin-like serine proteases"/>
    <property type="match status" value="1"/>
</dbReference>
<accession>A0ABT7YM50</accession>
<evidence type="ECO:0000313" key="2">
    <source>
        <dbReference type="EMBL" id="MDN3239699.1"/>
    </source>
</evidence>
<proteinExistence type="predicted"/>
<gene>
    <name evidence="2" type="ORF">QWI33_08185</name>
</gene>
<dbReference type="Gene3D" id="2.40.10.10">
    <property type="entry name" value="Trypsin-like serine proteases"/>
    <property type="match status" value="2"/>
</dbReference>
<dbReference type="InterPro" id="IPR043504">
    <property type="entry name" value="Peptidase_S1_PA_chymotrypsin"/>
</dbReference>
<dbReference type="InterPro" id="IPR009003">
    <property type="entry name" value="Peptidase_S1_PA"/>
</dbReference>
<evidence type="ECO:0000313" key="3">
    <source>
        <dbReference type="Proteomes" id="UP001171902"/>
    </source>
</evidence>
<evidence type="ECO:0000256" key="1">
    <source>
        <dbReference type="SAM" id="SignalP"/>
    </source>
</evidence>
<dbReference type="Proteomes" id="UP001171902">
    <property type="component" value="Unassembled WGS sequence"/>
</dbReference>
<keyword evidence="1" id="KW-0732">Signal</keyword>
<protein>
    <submittedName>
        <fullName evidence="2">Uncharacterized protein</fullName>
    </submittedName>
</protein>